<dbReference type="SMART" id="SM00369">
    <property type="entry name" value="LRR_TYP"/>
    <property type="match status" value="6"/>
</dbReference>
<dbReference type="PANTHER" id="PTHR45752:SF187">
    <property type="entry name" value="LEUCINE-RICH REPEAT AND IQ DOMAIN-CONTAINING PROTEIN 4"/>
    <property type="match status" value="1"/>
</dbReference>
<dbReference type="InterPro" id="IPR003591">
    <property type="entry name" value="Leu-rich_rpt_typical-subtyp"/>
</dbReference>
<reference evidence="5" key="1">
    <citation type="submission" date="2023-07" db="EMBL/GenBank/DDBJ databases">
        <title>Christiangramia sp. SM2212., a novel bacterium of the family Flavobacteriaceae isolated from the sea sediment.</title>
        <authorList>
            <person name="Wang J."/>
            <person name="Zhang X."/>
        </authorList>
    </citation>
    <scope>NUCLEOTIDE SEQUENCE [LARGE SCALE GENOMIC DNA]</scope>
    <source>
        <strain evidence="5">SM2212</strain>
    </source>
</reference>
<dbReference type="Gene3D" id="3.80.10.10">
    <property type="entry name" value="Ribonuclease Inhibitor"/>
    <property type="match status" value="2"/>
</dbReference>
<proteinExistence type="predicted"/>
<dbReference type="Pfam" id="PF23598">
    <property type="entry name" value="LRR_14"/>
    <property type="match status" value="2"/>
</dbReference>
<sequence length="618" mass="70901">MKKQILSLVALSLFLFSCSKDEQEPESEPLFEIPAGNDQLNIDDFSIKLNAQLDASQMGGWTIVSGLIDEKVFFDKVDEPQTVFHGLPGEEYQLEWRVTSRGMVSRDTITISFEPLKTEITDKSLNFYSTRKHLEAIEYDGGIWKIEGDDYRWIWNQNFGGTVIPDEESNHIKFFGYENKSYKIIWETWYGSVSATDTLYFDSKEYHQYEALESLNILGNEYYYKLDDNGNVVQLLLGGDMEGTKFDRIDSYPSLKSLVHLKRLDLSGDGLHESPEVITNNYLELEYLDLGANHFERIPGNIGNLKKMDTLILDHMQGGHKMKMLPESFGQLESLKFLELGSMGLESLPESFSELTNLEFLDLEGNHIASLPTEFGNLKKLKRFRGPAIYTNLPESFSELESLEFAFFYLQNSNPRLPENFGDLDNLETLWLFSDIHQLPDSFTDLEKIKDLEFTGATELLHNLPEDIGKLNTLENLRIHGSFKTLPESIGNLKKLKFLHISGTLENLPASIVDLEQLEYLNLYAMNVKALPEDINKLKNLKTIRLGNNKVEAIPENLGYMESLTELDLSYNRLSSFPTSLSNLKDVLTKFYIRGNNYSSEELQKLKEMLPNTYLYYD</sequence>
<dbReference type="PROSITE" id="PS51257">
    <property type="entry name" value="PROKAR_LIPOPROTEIN"/>
    <property type="match status" value="1"/>
</dbReference>
<dbReference type="InterPro" id="IPR032675">
    <property type="entry name" value="LRR_dom_sf"/>
</dbReference>
<gene>
    <name evidence="4" type="ORF">RE431_00110</name>
</gene>
<evidence type="ECO:0000256" key="1">
    <source>
        <dbReference type="ARBA" id="ARBA00022614"/>
    </source>
</evidence>
<evidence type="ECO:0000313" key="5">
    <source>
        <dbReference type="Proteomes" id="UP001257234"/>
    </source>
</evidence>
<keyword evidence="5" id="KW-1185">Reference proteome</keyword>
<dbReference type="RefSeq" id="WP_309559924.1">
    <property type="nucleotide sequence ID" value="NZ_JAVJIU010000001.1"/>
</dbReference>
<organism evidence="4 5">
    <name type="scientific">Christiangramia sediminicola</name>
    <dbReference type="NCBI Taxonomy" id="3073267"/>
    <lineage>
        <taxon>Bacteria</taxon>
        <taxon>Pseudomonadati</taxon>
        <taxon>Bacteroidota</taxon>
        <taxon>Flavobacteriia</taxon>
        <taxon>Flavobacteriales</taxon>
        <taxon>Flavobacteriaceae</taxon>
        <taxon>Christiangramia</taxon>
    </lineage>
</organism>
<name>A0ABU1EKW5_9FLAO</name>
<evidence type="ECO:0000313" key="4">
    <source>
        <dbReference type="EMBL" id="MDR5589021.1"/>
    </source>
</evidence>
<dbReference type="InterPro" id="IPR055414">
    <property type="entry name" value="LRR_R13L4/SHOC2-like"/>
</dbReference>
<feature type="domain" description="Disease resistance R13L4/SHOC-2-like LRR" evidence="3">
    <location>
        <begin position="512"/>
        <end position="609"/>
    </location>
</feature>
<dbReference type="Proteomes" id="UP001257234">
    <property type="component" value="Unassembled WGS sequence"/>
</dbReference>
<keyword evidence="1" id="KW-0433">Leucine-rich repeat</keyword>
<accession>A0ABU1EKW5</accession>
<feature type="domain" description="Disease resistance R13L4/SHOC-2-like LRR" evidence="3">
    <location>
        <begin position="329"/>
        <end position="404"/>
    </location>
</feature>
<dbReference type="InterPro" id="IPR001611">
    <property type="entry name" value="Leu-rich_rpt"/>
</dbReference>
<comment type="caution">
    <text evidence="4">The sequence shown here is derived from an EMBL/GenBank/DDBJ whole genome shotgun (WGS) entry which is preliminary data.</text>
</comment>
<dbReference type="InterPro" id="IPR050715">
    <property type="entry name" value="LRR-SigEffector_domain"/>
</dbReference>
<dbReference type="PANTHER" id="PTHR45752">
    <property type="entry name" value="LEUCINE-RICH REPEAT-CONTAINING"/>
    <property type="match status" value="1"/>
</dbReference>
<keyword evidence="2" id="KW-0677">Repeat</keyword>
<dbReference type="SMART" id="SM00365">
    <property type="entry name" value="LRR_SD22"/>
    <property type="match status" value="3"/>
</dbReference>
<dbReference type="PROSITE" id="PS51450">
    <property type="entry name" value="LRR"/>
    <property type="match status" value="2"/>
</dbReference>
<protein>
    <recommendedName>
        <fullName evidence="3">Disease resistance R13L4/SHOC-2-like LRR domain-containing protein</fullName>
    </recommendedName>
</protein>
<evidence type="ECO:0000256" key="2">
    <source>
        <dbReference type="ARBA" id="ARBA00022737"/>
    </source>
</evidence>
<evidence type="ECO:0000259" key="3">
    <source>
        <dbReference type="Pfam" id="PF23598"/>
    </source>
</evidence>
<dbReference type="SUPFAM" id="SSF52058">
    <property type="entry name" value="L domain-like"/>
    <property type="match status" value="1"/>
</dbReference>
<dbReference type="EMBL" id="JAVJIU010000001">
    <property type="protein sequence ID" value="MDR5589021.1"/>
    <property type="molecule type" value="Genomic_DNA"/>
</dbReference>